<evidence type="ECO:0000313" key="2">
    <source>
        <dbReference type="EMBL" id="MCO1660401.1"/>
    </source>
</evidence>
<proteinExistence type="predicted"/>
<sequence>MTTFTAADGTALACGRIGAGRPLVCVPGGPMQAAVYLGELGGLPAHRELVLLDLRGTGASARPADAASYRYDRQVDDVDALRAHLGLEGLDLLAHSAGASLALGYAARHPRRVERLVLVAPSPLAVGVAVPDAARRDVAGLRRDEPWYPAAAAALRRIQRGGAEQGDWAAIAPFTYGRWDAAARAHAAAGDAQKNAEAAAAYYAPGAPDPAATRDALRALDAPVLLLAGEYDVALPPAVAAEVAALLPRAELVVQPGAGHFPWLDDPARFVRTVTGFIG</sequence>
<feature type="domain" description="AB hydrolase-1" evidence="1">
    <location>
        <begin position="22"/>
        <end position="267"/>
    </location>
</feature>
<dbReference type="InterPro" id="IPR029058">
    <property type="entry name" value="AB_hydrolase_fold"/>
</dbReference>
<dbReference type="InterPro" id="IPR000073">
    <property type="entry name" value="AB_hydrolase_1"/>
</dbReference>
<dbReference type="EMBL" id="JAGSOV010000082">
    <property type="protein sequence ID" value="MCO1660401.1"/>
    <property type="molecule type" value="Genomic_DNA"/>
</dbReference>
<dbReference type="Proteomes" id="UP001165283">
    <property type="component" value="Unassembled WGS sequence"/>
</dbReference>
<reference evidence="2" key="1">
    <citation type="submission" date="2021-04" db="EMBL/GenBank/DDBJ databases">
        <title>Pseudonocardia sp. nov., isolated from sandy soil of mangrove forest.</title>
        <authorList>
            <person name="Zan Z."/>
            <person name="Huang R."/>
            <person name="Liu W."/>
        </authorList>
    </citation>
    <scope>NUCLEOTIDE SEQUENCE</scope>
    <source>
        <strain evidence="2">S2-4</strain>
    </source>
</reference>
<keyword evidence="2" id="KW-0378">Hydrolase</keyword>
<name>A0ABT1ABR2_9PSEU</name>
<dbReference type="InterPro" id="IPR050266">
    <property type="entry name" value="AB_hydrolase_sf"/>
</dbReference>
<gene>
    <name evidence="2" type="ORF">KDL28_35615</name>
</gene>
<keyword evidence="3" id="KW-1185">Reference proteome</keyword>
<dbReference type="PRINTS" id="PR00111">
    <property type="entry name" value="ABHYDROLASE"/>
</dbReference>
<dbReference type="RefSeq" id="WP_252445890.1">
    <property type="nucleotide sequence ID" value="NZ_JAGSOV010000082.1"/>
</dbReference>
<organism evidence="2 3">
    <name type="scientific">Pseudonocardia humida</name>
    <dbReference type="NCBI Taxonomy" id="2800819"/>
    <lineage>
        <taxon>Bacteria</taxon>
        <taxon>Bacillati</taxon>
        <taxon>Actinomycetota</taxon>
        <taxon>Actinomycetes</taxon>
        <taxon>Pseudonocardiales</taxon>
        <taxon>Pseudonocardiaceae</taxon>
        <taxon>Pseudonocardia</taxon>
    </lineage>
</organism>
<evidence type="ECO:0000313" key="3">
    <source>
        <dbReference type="Proteomes" id="UP001165283"/>
    </source>
</evidence>
<evidence type="ECO:0000259" key="1">
    <source>
        <dbReference type="Pfam" id="PF00561"/>
    </source>
</evidence>
<protein>
    <submittedName>
        <fullName evidence="2">Alpha/beta hydrolase</fullName>
    </submittedName>
</protein>
<dbReference type="SUPFAM" id="SSF53474">
    <property type="entry name" value="alpha/beta-Hydrolases"/>
    <property type="match status" value="1"/>
</dbReference>
<dbReference type="Gene3D" id="3.40.50.1820">
    <property type="entry name" value="alpha/beta hydrolase"/>
    <property type="match status" value="1"/>
</dbReference>
<comment type="caution">
    <text evidence="2">The sequence shown here is derived from an EMBL/GenBank/DDBJ whole genome shotgun (WGS) entry which is preliminary data.</text>
</comment>
<dbReference type="PANTHER" id="PTHR43798:SF27">
    <property type="entry name" value="HYDROLASE ALPHA_BETA HYDROLASE FOLD FAMILY"/>
    <property type="match status" value="1"/>
</dbReference>
<dbReference type="PANTHER" id="PTHR43798">
    <property type="entry name" value="MONOACYLGLYCEROL LIPASE"/>
    <property type="match status" value="1"/>
</dbReference>
<dbReference type="GO" id="GO:0016787">
    <property type="term" value="F:hydrolase activity"/>
    <property type="evidence" value="ECO:0007669"/>
    <property type="project" value="UniProtKB-KW"/>
</dbReference>
<dbReference type="Pfam" id="PF00561">
    <property type="entry name" value="Abhydrolase_1"/>
    <property type="match status" value="1"/>
</dbReference>
<accession>A0ABT1ABR2</accession>